<feature type="domain" description="Glycosyltransferase subfamily 4-like N-terminal" evidence="2">
    <location>
        <begin position="20"/>
        <end position="160"/>
    </location>
</feature>
<evidence type="ECO:0000259" key="1">
    <source>
        <dbReference type="Pfam" id="PF00534"/>
    </source>
</evidence>
<dbReference type="CDD" id="cd03808">
    <property type="entry name" value="GT4_CapM-like"/>
    <property type="match status" value="1"/>
</dbReference>
<dbReference type="GO" id="GO:0016757">
    <property type="term" value="F:glycosyltransferase activity"/>
    <property type="evidence" value="ECO:0007669"/>
    <property type="project" value="InterPro"/>
</dbReference>
<dbReference type="PANTHER" id="PTHR45947:SF3">
    <property type="entry name" value="SULFOQUINOVOSYL TRANSFERASE SQD2"/>
    <property type="match status" value="1"/>
</dbReference>
<comment type="caution">
    <text evidence="3">The sequence shown here is derived from an EMBL/GenBank/DDBJ whole genome shotgun (WGS) entry which is preliminary data.</text>
</comment>
<evidence type="ECO:0000313" key="3">
    <source>
        <dbReference type="EMBL" id="PYD69984.1"/>
    </source>
</evidence>
<dbReference type="RefSeq" id="WP_110556442.1">
    <property type="nucleotide sequence ID" value="NZ_NKUB01000006.1"/>
</dbReference>
<evidence type="ECO:0000313" key="4">
    <source>
        <dbReference type="Proteomes" id="UP000247371"/>
    </source>
</evidence>
<dbReference type="InterPro" id="IPR028098">
    <property type="entry name" value="Glyco_trans_4-like_N"/>
</dbReference>
<dbReference type="Pfam" id="PF13579">
    <property type="entry name" value="Glyco_trans_4_4"/>
    <property type="match status" value="1"/>
</dbReference>
<gene>
    <name evidence="3" type="ORF">CFR76_06735</name>
</gene>
<evidence type="ECO:0000259" key="2">
    <source>
        <dbReference type="Pfam" id="PF13579"/>
    </source>
</evidence>
<feature type="domain" description="Glycosyl transferase family 1" evidence="1">
    <location>
        <begin position="183"/>
        <end position="348"/>
    </location>
</feature>
<dbReference type="Proteomes" id="UP000247371">
    <property type="component" value="Unassembled WGS sequence"/>
</dbReference>
<keyword evidence="4" id="KW-1185">Reference proteome</keyword>
<dbReference type="EMBL" id="NKUB01000006">
    <property type="protein sequence ID" value="PYD69984.1"/>
    <property type="molecule type" value="Genomic_DNA"/>
</dbReference>
<organism evidence="3 4">
    <name type="scientific">Komagataeibacter swingsii</name>
    <dbReference type="NCBI Taxonomy" id="215220"/>
    <lineage>
        <taxon>Bacteria</taxon>
        <taxon>Pseudomonadati</taxon>
        <taxon>Pseudomonadota</taxon>
        <taxon>Alphaproteobacteria</taxon>
        <taxon>Acetobacterales</taxon>
        <taxon>Acetobacteraceae</taxon>
        <taxon>Komagataeibacter</taxon>
    </lineage>
</organism>
<dbReference type="Gene3D" id="3.40.50.2000">
    <property type="entry name" value="Glycogen Phosphorylase B"/>
    <property type="match status" value="2"/>
</dbReference>
<protein>
    <submittedName>
        <fullName evidence="3">Glycosyltransferase family 1 protein</fullName>
    </submittedName>
</protein>
<dbReference type="SUPFAM" id="SSF53756">
    <property type="entry name" value="UDP-Glycosyltransferase/glycogen phosphorylase"/>
    <property type="match status" value="1"/>
</dbReference>
<sequence>MKILEITNVDFSLRQFLFPLMQALRDQGHDVVGVCADGPLLADVRACGLRVEAVPMSRTLSPLAQWRAWRGLVGLIRAERPDMVHAHMPISGLLARFAAWWCGVPCIAYTCHGFLFNQPGSRVRRAMALVLEWLAGKVTDIYLTVSEQEARDARRLHIHPCATAIGNGRDPAVFHPMPGQRAALRAQMGVGAGQVVILAVSRLVRGKGYPELLAAMLALPDNAVLWIVGERLPSDRGVDLGACFAAARAALGARMVMFGYRADVAPIMAAADIFVLPSHFEGLPMSVIEAMLCGLPVVASDISGPCEQVVAGETGLLVPPGDVARLAAALDLLVHDGALRQRMGDAGRIRALACYTQAETMARTVALLAAGRRAAHGTRSQ</sequence>
<proteinExistence type="predicted"/>
<dbReference type="InterPro" id="IPR050194">
    <property type="entry name" value="Glycosyltransferase_grp1"/>
</dbReference>
<name>A0A2V4RLY0_9PROT</name>
<reference evidence="3 4" key="1">
    <citation type="submission" date="2017-07" db="EMBL/GenBank/DDBJ databases">
        <title>A draft genome sequence of Komagataeibacter swingsii LMG 22125.</title>
        <authorList>
            <person name="Skraban J."/>
            <person name="Cleenwerck I."/>
            <person name="Vandamme P."/>
            <person name="Trcek J."/>
        </authorList>
    </citation>
    <scope>NUCLEOTIDE SEQUENCE [LARGE SCALE GENOMIC DNA]</scope>
    <source>
        <strain evidence="3 4">LMG 22125</strain>
    </source>
</reference>
<dbReference type="Pfam" id="PF00534">
    <property type="entry name" value="Glycos_transf_1"/>
    <property type="match status" value="1"/>
</dbReference>
<dbReference type="PANTHER" id="PTHR45947">
    <property type="entry name" value="SULFOQUINOVOSYL TRANSFERASE SQD2"/>
    <property type="match status" value="1"/>
</dbReference>
<accession>A0A2V4RLY0</accession>
<dbReference type="InterPro" id="IPR001296">
    <property type="entry name" value="Glyco_trans_1"/>
</dbReference>
<keyword evidence="3" id="KW-0808">Transferase</keyword>
<dbReference type="AlphaFoldDB" id="A0A2V4RLY0"/>